<organism evidence="1">
    <name type="scientific">Siphoviridae sp. ctvxh7</name>
    <dbReference type="NCBI Taxonomy" id="2827283"/>
    <lineage>
        <taxon>Viruses</taxon>
        <taxon>Duplodnaviria</taxon>
        <taxon>Heunggongvirae</taxon>
        <taxon>Uroviricota</taxon>
        <taxon>Caudoviricetes</taxon>
    </lineage>
</organism>
<name>A0A8S5R9W9_9CAUD</name>
<evidence type="ECO:0000313" key="1">
    <source>
        <dbReference type="EMBL" id="DAE27955.1"/>
    </source>
</evidence>
<dbReference type="EMBL" id="BK015847">
    <property type="protein sequence ID" value="DAE27955.1"/>
    <property type="molecule type" value="Genomic_DNA"/>
</dbReference>
<proteinExistence type="predicted"/>
<reference evidence="1" key="1">
    <citation type="journal article" date="2021" name="Proc. Natl. Acad. Sci. U.S.A.">
        <title>A Catalog of Tens of Thousands of Viruses from Human Metagenomes Reveals Hidden Associations with Chronic Diseases.</title>
        <authorList>
            <person name="Tisza M.J."/>
            <person name="Buck C.B."/>
        </authorList>
    </citation>
    <scope>NUCLEOTIDE SEQUENCE</scope>
    <source>
        <strain evidence="1">Ctvxh7</strain>
    </source>
</reference>
<dbReference type="Pfam" id="PF14354">
    <property type="entry name" value="Lar_restr_allev"/>
    <property type="match status" value="1"/>
</dbReference>
<accession>A0A8S5R9W9</accession>
<sequence length="64" mass="7246">MPELKPGPFCGGKARLIYVYQMSVVKCPKCKTLGKAFPDYYEQGDGKGKAIEFWNRRADNDSNQ</sequence>
<protein>
    <submittedName>
        <fullName evidence="1">Restriction alleviation protein</fullName>
    </submittedName>
</protein>